<protein>
    <submittedName>
        <fullName evidence="1">Uncharacterized protein</fullName>
    </submittedName>
</protein>
<dbReference type="EMBL" id="KB202823">
    <property type="protein sequence ID" value="ESO87852.1"/>
    <property type="molecule type" value="Genomic_DNA"/>
</dbReference>
<dbReference type="GeneID" id="20240269"/>
<keyword evidence="2" id="KW-1185">Reference proteome</keyword>
<evidence type="ECO:0000313" key="1">
    <source>
        <dbReference type="EMBL" id="ESO87852.1"/>
    </source>
</evidence>
<name>V3ZU30_LOTGI</name>
<dbReference type="HOGENOM" id="CLU_1837372_0_0_1"/>
<gene>
    <name evidence="1" type="ORF">LOTGIDRAFT_166153</name>
</gene>
<dbReference type="OrthoDB" id="10317393at2759"/>
<dbReference type="CTD" id="20240269"/>
<organism evidence="1 2">
    <name type="scientific">Lottia gigantea</name>
    <name type="common">Giant owl limpet</name>
    <dbReference type="NCBI Taxonomy" id="225164"/>
    <lineage>
        <taxon>Eukaryota</taxon>
        <taxon>Metazoa</taxon>
        <taxon>Spiralia</taxon>
        <taxon>Lophotrochozoa</taxon>
        <taxon>Mollusca</taxon>
        <taxon>Gastropoda</taxon>
        <taxon>Patellogastropoda</taxon>
        <taxon>Lottioidea</taxon>
        <taxon>Lottiidae</taxon>
        <taxon>Lottia</taxon>
    </lineage>
</organism>
<accession>V3ZU30</accession>
<dbReference type="AlphaFoldDB" id="V3ZU30"/>
<dbReference type="Proteomes" id="UP000030746">
    <property type="component" value="Unassembled WGS sequence"/>
</dbReference>
<proteinExistence type="predicted"/>
<sequence length="140" mass="16060">MASSHQLSPRTPADGCESLEYTDTDILEYSFEDIVPYIKIVHIKNATTYMEDSHDKKAHLSKKMHDLSVKQAALKKKDSALYEKHRQIKKRLHDFLNTTDVQTKLKKSKSFSQIQKVLTQCAAPFKLVTILKNGKKCTFC</sequence>
<reference evidence="1 2" key="1">
    <citation type="journal article" date="2013" name="Nature">
        <title>Insights into bilaterian evolution from three spiralian genomes.</title>
        <authorList>
            <person name="Simakov O."/>
            <person name="Marletaz F."/>
            <person name="Cho S.J."/>
            <person name="Edsinger-Gonzales E."/>
            <person name="Havlak P."/>
            <person name="Hellsten U."/>
            <person name="Kuo D.H."/>
            <person name="Larsson T."/>
            <person name="Lv J."/>
            <person name="Arendt D."/>
            <person name="Savage R."/>
            <person name="Osoegawa K."/>
            <person name="de Jong P."/>
            <person name="Grimwood J."/>
            <person name="Chapman J.A."/>
            <person name="Shapiro H."/>
            <person name="Aerts A."/>
            <person name="Otillar R.P."/>
            <person name="Terry A.Y."/>
            <person name="Boore J.L."/>
            <person name="Grigoriev I.V."/>
            <person name="Lindberg D.R."/>
            <person name="Seaver E.C."/>
            <person name="Weisblat D.A."/>
            <person name="Putnam N.H."/>
            <person name="Rokhsar D.S."/>
        </authorList>
    </citation>
    <scope>NUCLEOTIDE SEQUENCE [LARGE SCALE GENOMIC DNA]</scope>
</reference>
<dbReference type="RefSeq" id="XP_009061456.1">
    <property type="nucleotide sequence ID" value="XM_009063208.1"/>
</dbReference>
<evidence type="ECO:0000313" key="2">
    <source>
        <dbReference type="Proteomes" id="UP000030746"/>
    </source>
</evidence>
<dbReference type="KEGG" id="lgi:LOTGIDRAFT_166153"/>